<proteinExistence type="predicted"/>
<reference evidence="1" key="1">
    <citation type="submission" date="2018-05" db="EMBL/GenBank/DDBJ databases">
        <title>Effector identification in a new, highly contiguous assembly of the strawberry crown rot pathogen Phytophthora cactorum.</title>
        <authorList>
            <person name="Armitage A.D."/>
            <person name="Nellist C.F."/>
            <person name="Bates H."/>
            <person name="Vickerstaff R.J."/>
            <person name="Harrison R.J."/>
        </authorList>
    </citation>
    <scope>NUCLEOTIDE SEQUENCE</scope>
    <source>
        <strain evidence="1">P421</strain>
    </source>
</reference>
<dbReference type="AlphaFoldDB" id="A0A8T1GXL0"/>
<accession>A0A8T1GXL0</accession>
<dbReference type="Proteomes" id="UP000760860">
    <property type="component" value="Unassembled WGS sequence"/>
</dbReference>
<sequence>MLRARFLAFICGFILMLGHRGIRERVQRILGASWNKVKATAGMGVKVTYI</sequence>
<protein>
    <submittedName>
        <fullName evidence="1">Uncharacterized protein</fullName>
    </submittedName>
</protein>
<comment type="caution">
    <text evidence="1">The sequence shown here is derived from an EMBL/GenBank/DDBJ whole genome shotgun (WGS) entry which is preliminary data.</text>
</comment>
<gene>
    <name evidence="1" type="ORF">PC129_g25068</name>
</gene>
<evidence type="ECO:0000313" key="2">
    <source>
        <dbReference type="Proteomes" id="UP000760860"/>
    </source>
</evidence>
<dbReference type="EMBL" id="RCMV01004889">
    <property type="protein sequence ID" value="KAG3191951.1"/>
    <property type="molecule type" value="Genomic_DNA"/>
</dbReference>
<evidence type="ECO:0000313" key="1">
    <source>
        <dbReference type="EMBL" id="KAG3191951.1"/>
    </source>
</evidence>
<name>A0A8T1GXL0_9STRA</name>
<organism evidence="1 2">
    <name type="scientific">Phytophthora cactorum</name>
    <dbReference type="NCBI Taxonomy" id="29920"/>
    <lineage>
        <taxon>Eukaryota</taxon>
        <taxon>Sar</taxon>
        <taxon>Stramenopiles</taxon>
        <taxon>Oomycota</taxon>
        <taxon>Peronosporomycetes</taxon>
        <taxon>Peronosporales</taxon>
        <taxon>Peronosporaceae</taxon>
        <taxon>Phytophthora</taxon>
    </lineage>
</organism>